<dbReference type="InterPro" id="IPR036188">
    <property type="entry name" value="FAD/NAD-bd_sf"/>
</dbReference>
<dbReference type="PANTHER" id="PTHR10742:SF313">
    <property type="entry name" value="AMINE OXIDASE"/>
    <property type="match status" value="1"/>
</dbReference>
<dbReference type="Pfam" id="PF01593">
    <property type="entry name" value="Amino_oxidase"/>
    <property type="match status" value="1"/>
</dbReference>
<reference evidence="3 4" key="1">
    <citation type="journal article" date="2012" name="New Phytol.">
        <title>Insight into trade-off between wood decay and parasitism from the genome of a fungal forest pathogen.</title>
        <authorList>
            <person name="Olson A."/>
            <person name="Aerts A."/>
            <person name="Asiegbu F."/>
            <person name="Belbahri L."/>
            <person name="Bouzid O."/>
            <person name="Broberg A."/>
            <person name="Canback B."/>
            <person name="Coutinho P.M."/>
            <person name="Cullen D."/>
            <person name="Dalman K."/>
            <person name="Deflorio G."/>
            <person name="van Diepen L.T."/>
            <person name="Dunand C."/>
            <person name="Duplessis S."/>
            <person name="Durling M."/>
            <person name="Gonthier P."/>
            <person name="Grimwood J."/>
            <person name="Fossdal C.G."/>
            <person name="Hansson D."/>
            <person name="Henrissat B."/>
            <person name="Hietala A."/>
            <person name="Himmelstrand K."/>
            <person name="Hoffmeister D."/>
            <person name="Hogberg N."/>
            <person name="James T.Y."/>
            <person name="Karlsson M."/>
            <person name="Kohler A."/>
            <person name="Kues U."/>
            <person name="Lee Y.H."/>
            <person name="Lin Y.C."/>
            <person name="Lind M."/>
            <person name="Lindquist E."/>
            <person name="Lombard V."/>
            <person name="Lucas S."/>
            <person name="Lunden K."/>
            <person name="Morin E."/>
            <person name="Murat C."/>
            <person name="Park J."/>
            <person name="Raffaello T."/>
            <person name="Rouze P."/>
            <person name="Salamov A."/>
            <person name="Schmutz J."/>
            <person name="Solheim H."/>
            <person name="Stahlberg J."/>
            <person name="Velez H."/>
            <person name="de Vries R.P."/>
            <person name="Wiebenga A."/>
            <person name="Woodward S."/>
            <person name="Yakovlev I."/>
            <person name="Garbelotto M."/>
            <person name="Martin F."/>
            <person name="Grigoriev I.V."/>
            <person name="Stenlid J."/>
        </authorList>
    </citation>
    <scope>NUCLEOTIDE SEQUENCE [LARGE SCALE GENOMIC DNA]</scope>
    <source>
        <strain evidence="3 4">TC 32-1</strain>
    </source>
</reference>
<feature type="chain" id="PRO_5004845543" evidence="1">
    <location>
        <begin position="18"/>
        <end position="492"/>
    </location>
</feature>
<dbReference type="InterPro" id="IPR050281">
    <property type="entry name" value="Flavin_monoamine_oxidase"/>
</dbReference>
<feature type="signal peptide" evidence="1">
    <location>
        <begin position="1"/>
        <end position="17"/>
    </location>
</feature>
<dbReference type="SUPFAM" id="SSF51905">
    <property type="entry name" value="FAD/NAD(P)-binding domain"/>
    <property type="match status" value="1"/>
</dbReference>
<gene>
    <name evidence="3" type="primary">pao1</name>
    <name evidence="3" type="ORF">HETIRDRAFT_43157</name>
</gene>
<keyword evidence="1" id="KW-0732">Signal</keyword>
<dbReference type="InterPro" id="IPR002937">
    <property type="entry name" value="Amino_oxidase"/>
</dbReference>
<accession>W4KK36</accession>
<dbReference type="Proteomes" id="UP000030671">
    <property type="component" value="Unassembled WGS sequence"/>
</dbReference>
<evidence type="ECO:0000313" key="4">
    <source>
        <dbReference type="Proteomes" id="UP000030671"/>
    </source>
</evidence>
<dbReference type="EMBL" id="KI925455">
    <property type="protein sequence ID" value="ETW85406.1"/>
    <property type="molecule type" value="Genomic_DNA"/>
</dbReference>
<evidence type="ECO:0000259" key="2">
    <source>
        <dbReference type="Pfam" id="PF01593"/>
    </source>
</evidence>
<dbReference type="KEGG" id="hir:HETIRDRAFT_43157"/>
<dbReference type="STRING" id="747525.W4KK36"/>
<dbReference type="GO" id="GO:0016491">
    <property type="term" value="F:oxidoreductase activity"/>
    <property type="evidence" value="ECO:0007669"/>
    <property type="project" value="InterPro"/>
</dbReference>
<dbReference type="GeneID" id="20674545"/>
<dbReference type="HOGENOM" id="CLU_004498_6_1_1"/>
<dbReference type="Gene3D" id="3.90.660.10">
    <property type="match status" value="1"/>
</dbReference>
<dbReference type="OrthoDB" id="5046242at2759"/>
<dbReference type="GO" id="GO:0006598">
    <property type="term" value="P:polyamine catabolic process"/>
    <property type="evidence" value="ECO:0007669"/>
    <property type="project" value="TreeGrafter"/>
</dbReference>
<evidence type="ECO:0000256" key="1">
    <source>
        <dbReference type="SAM" id="SignalP"/>
    </source>
</evidence>
<dbReference type="PANTHER" id="PTHR10742">
    <property type="entry name" value="FLAVIN MONOAMINE OXIDASE"/>
    <property type="match status" value="1"/>
</dbReference>
<evidence type="ECO:0000313" key="3">
    <source>
        <dbReference type="EMBL" id="ETW85406.1"/>
    </source>
</evidence>
<sequence>MRLLPLLGFAFSPFAIGLQVPLTVDRTSEHHAQVLILGGGMTGIIAARTLHQQGIHDFKIVEARDEIGGRMKSTLFGSPSMSYRVEVGANWIHGTQSGDGPANPIFELARKYNISLQANHYHSSMTTFDYTGQVDYLDVFNASVDAFTRLCIAGGNLPDATSRVGYSTIGTTPLTHQELAAEYYQFDWEYAQTPEMTSWAAAAWAANLTFNIDQGGFSSENLLSIDQRGFASILQAEAAEFLTDNQILLSTIVKTIQYSDDGVSVVLEDGSVLSADHVLVTFSLGVLQNDDVIFEPTLPKWKTEAIHGMSMGTYTKVYLQFPEKFWFDTEFALFADKKRGWYPVWQDLDTVEFFPGSGVVFVTVTGEFSKRIEALSDDQVEGEVLSVLQLMYPEMTIPEPEAFYFPRWFSDPLYRGSYSNWPGNLTIEDHENIKASIGNRLWFAGEATSRKYFGYLHGAYYEGQETAGLIARCIKSRSCHSPSHSVRRNPWD</sequence>
<name>W4KK36_HETIT</name>
<dbReference type="Gene3D" id="3.50.50.60">
    <property type="entry name" value="FAD/NAD(P)-binding domain"/>
    <property type="match status" value="1"/>
</dbReference>
<dbReference type="InParanoid" id="W4KK36"/>
<keyword evidence="4" id="KW-1185">Reference proteome</keyword>
<proteinExistence type="predicted"/>
<dbReference type="AlphaFoldDB" id="W4KK36"/>
<dbReference type="eggNOG" id="KOG0029">
    <property type="taxonomic scope" value="Eukaryota"/>
</dbReference>
<organism evidence="3 4">
    <name type="scientific">Heterobasidion irregulare (strain TC 32-1)</name>
    <dbReference type="NCBI Taxonomy" id="747525"/>
    <lineage>
        <taxon>Eukaryota</taxon>
        <taxon>Fungi</taxon>
        <taxon>Dikarya</taxon>
        <taxon>Basidiomycota</taxon>
        <taxon>Agaricomycotina</taxon>
        <taxon>Agaricomycetes</taxon>
        <taxon>Russulales</taxon>
        <taxon>Bondarzewiaceae</taxon>
        <taxon>Heterobasidion</taxon>
        <taxon>Heterobasidion annosum species complex</taxon>
    </lineage>
</organism>
<feature type="domain" description="Amine oxidase" evidence="2">
    <location>
        <begin position="41"/>
        <end position="470"/>
    </location>
</feature>
<dbReference type="SUPFAM" id="SSF54373">
    <property type="entry name" value="FAD-linked reductases, C-terminal domain"/>
    <property type="match status" value="1"/>
</dbReference>
<dbReference type="RefSeq" id="XP_009541770.1">
    <property type="nucleotide sequence ID" value="XM_009543475.1"/>
</dbReference>
<protein>
    <submittedName>
        <fullName evidence="3">Polyamine oxidase1, flavin-containing amine oxidoreductase</fullName>
    </submittedName>
</protein>